<dbReference type="GO" id="GO:0046656">
    <property type="term" value="P:folic acid biosynthetic process"/>
    <property type="evidence" value="ECO:0007669"/>
    <property type="project" value="UniProtKB-KW"/>
</dbReference>
<dbReference type="PROSITE" id="PS00793">
    <property type="entry name" value="DHPS_2"/>
    <property type="match status" value="1"/>
</dbReference>
<evidence type="ECO:0000256" key="5">
    <source>
        <dbReference type="ARBA" id="ARBA00012458"/>
    </source>
</evidence>
<evidence type="ECO:0000256" key="9">
    <source>
        <dbReference type="ARBA" id="ARBA00022842"/>
    </source>
</evidence>
<dbReference type="Pfam" id="PF00809">
    <property type="entry name" value="Pterin_bind"/>
    <property type="match status" value="1"/>
</dbReference>
<dbReference type="NCBIfam" id="TIGR01496">
    <property type="entry name" value="DHPS"/>
    <property type="match status" value="1"/>
</dbReference>
<dbReference type="Proteomes" id="UP000254808">
    <property type="component" value="Chromosome"/>
</dbReference>
<keyword evidence="9 12" id="KW-0460">Magnesium</keyword>
<reference evidence="14 15" key="1">
    <citation type="submission" date="2018-03" db="EMBL/GenBank/DDBJ databases">
        <title>Phenotypic and genomic properties of Cyclonatronum proteinivorum gen. nov., sp. nov., a haloalkaliphilic bacteroidete from soda lakes possessing Na+-translocating rhodopsin.</title>
        <authorList>
            <person name="Toshchakov S.V."/>
            <person name="Korzhenkov A."/>
            <person name="Samarov N.I."/>
            <person name="Kublanov I.V."/>
            <person name="Muntyan M.S."/>
            <person name="Sorokin D.Y."/>
        </authorList>
    </citation>
    <scope>NUCLEOTIDE SEQUENCE [LARGE SCALE GENOMIC DNA]</scope>
    <source>
        <strain evidence="14 15">Omega</strain>
    </source>
</reference>
<comment type="similarity">
    <text evidence="4 12">Belongs to the DHPS family.</text>
</comment>
<keyword evidence="7 12" id="KW-0808">Transferase</keyword>
<comment type="function">
    <text evidence="12">Catalyzes the condensation of para-aminobenzoate (pABA) with 6-hydroxymethyl-7,8-dihydropterin diphosphate (DHPt-PP) to form 7,8-dihydropteroate (H2Pte), the immediate precursor of folate derivatives.</text>
</comment>
<dbReference type="EC" id="2.5.1.15" evidence="5 12"/>
<comment type="pathway">
    <text evidence="3 12">Cofactor biosynthesis; tetrahydrofolate biosynthesis; 7,8-dihydrofolate from 2-amino-4-hydroxy-6-hydroxymethyl-7,8-dihydropteridine diphosphate and 4-aminobenzoate: step 1/2.</text>
</comment>
<comment type="catalytic activity">
    <reaction evidence="1">
        <text>(7,8-dihydropterin-6-yl)methyl diphosphate + 4-aminobenzoate = 7,8-dihydropteroate + diphosphate</text>
        <dbReference type="Rhea" id="RHEA:19949"/>
        <dbReference type="ChEBI" id="CHEBI:17836"/>
        <dbReference type="ChEBI" id="CHEBI:17839"/>
        <dbReference type="ChEBI" id="CHEBI:33019"/>
        <dbReference type="ChEBI" id="CHEBI:72950"/>
        <dbReference type="EC" id="2.5.1.15"/>
    </reaction>
</comment>
<dbReference type="InterPro" id="IPR011005">
    <property type="entry name" value="Dihydropteroate_synth-like_sf"/>
</dbReference>
<protein>
    <recommendedName>
        <fullName evidence="6 12">Dihydropteroate synthase</fullName>
        <shortName evidence="12">DHPS</shortName>
        <ecNumber evidence="5 12">2.5.1.15</ecNumber>
    </recommendedName>
    <alternativeName>
        <fullName evidence="11 12">Dihydropteroate pyrophosphorylase</fullName>
    </alternativeName>
</protein>
<evidence type="ECO:0000256" key="3">
    <source>
        <dbReference type="ARBA" id="ARBA00004763"/>
    </source>
</evidence>
<dbReference type="KEGG" id="cprv:CYPRO_3147"/>
<evidence type="ECO:0000256" key="7">
    <source>
        <dbReference type="ARBA" id="ARBA00022679"/>
    </source>
</evidence>
<dbReference type="InterPro" id="IPR045031">
    <property type="entry name" value="DHP_synth-like"/>
</dbReference>
<sequence>MTDRLTKLQLQRRPLVMGVLNLTPDSFSDGGRFDTRSRALRRIEEMAAQGAAIIDIGGESTRPGSEPVPAAEEIRRVQPVFDEAVKAFPDLLFSADTMKADVAKAALDAGAHIVNDVSGLQRDPEKARLAAEYGAALVIMHAQGVPKTMQQNPQYEDVVAEVRQFLETQAAFAAQAGVKYIITDPGIGFGKTTEHNLALFAGLPELTRLPYPLLMGASRKSLIGHLLDARPVDGRLAGTLALHYHALMAGAGIIRVHDVQEASDSIRIFTAIRDVSPGPYSTEPA</sequence>
<dbReference type="SUPFAM" id="SSF51717">
    <property type="entry name" value="Dihydropteroate synthetase-like"/>
    <property type="match status" value="1"/>
</dbReference>
<accession>A0A345UPH9</accession>
<dbReference type="GO" id="GO:0004156">
    <property type="term" value="F:dihydropteroate synthase activity"/>
    <property type="evidence" value="ECO:0007669"/>
    <property type="project" value="UniProtKB-EC"/>
</dbReference>
<dbReference type="Gene3D" id="3.20.20.20">
    <property type="entry name" value="Dihydropteroate synthase-like"/>
    <property type="match status" value="1"/>
</dbReference>
<gene>
    <name evidence="14" type="ORF">CYPRO_3147</name>
</gene>
<comment type="cofactor">
    <cofactor evidence="2 12">
        <name>Mg(2+)</name>
        <dbReference type="ChEBI" id="CHEBI:18420"/>
    </cofactor>
</comment>
<keyword evidence="15" id="KW-1185">Reference proteome</keyword>
<dbReference type="PANTHER" id="PTHR20941">
    <property type="entry name" value="FOLATE SYNTHESIS PROTEINS"/>
    <property type="match status" value="1"/>
</dbReference>
<evidence type="ECO:0000256" key="10">
    <source>
        <dbReference type="ARBA" id="ARBA00022909"/>
    </source>
</evidence>
<dbReference type="PANTHER" id="PTHR20941:SF1">
    <property type="entry name" value="FOLIC ACID SYNTHESIS PROTEIN FOL1"/>
    <property type="match status" value="1"/>
</dbReference>
<dbReference type="GO" id="GO:0005829">
    <property type="term" value="C:cytosol"/>
    <property type="evidence" value="ECO:0007669"/>
    <property type="project" value="TreeGrafter"/>
</dbReference>
<feature type="domain" description="Pterin-binding" evidence="13">
    <location>
        <begin position="14"/>
        <end position="267"/>
    </location>
</feature>
<evidence type="ECO:0000256" key="6">
    <source>
        <dbReference type="ARBA" id="ARBA00016919"/>
    </source>
</evidence>
<dbReference type="CDD" id="cd00739">
    <property type="entry name" value="DHPS"/>
    <property type="match status" value="1"/>
</dbReference>
<organism evidence="14 15">
    <name type="scientific">Cyclonatronum proteinivorum</name>
    <dbReference type="NCBI Taxonomy" id="1457365"/>
    <lineage>
        <taxon>Bacteria</taxon>
        <taxon>Pseudomonadati</taxon>
        <taxon>Balneolota</taxon>
        <taxon>Balneolia</taxon>
        <taxon>Balneolales</taxon>
        <taxon>Cyclonatronaceae</taxon>
        <taxon>Cyclonatronum</taxon>
    </lineage>
</organism>
<evidence type="ECO:0000256" key="12">
    <source>
        <dbReference type="RuleBase" id="RU361205"/>
    </source>
</evidence>
<dbReference type="GO" id="GO:0046872">
    <property type="term" value="F:metal ion binding"/>
    <property type="evidence" value="ECO:0007669"/>
    <property type="project" value="UniProtKB-KW"/>
</dbReference>
<dbReference type="RefSeq" id="WP_240644782.1">
    <property type="nucleotide sequence ID" value="NZ_CP027806.1"/>
</dbReference>
<dbReference type="AlphaFoldDB" id="A0A345UPH9"/>
<dbReference type="PROSITE" id="PS50972">
    <property type="entry name" value="PTERIN_BINDING"/>
    <property type="match status" value="1"/>
</dbReference>
<keyword evidence="10 12" id="KW-0289">Folate biosynthesis</keyword>
<evidence type="ECO:0000256" key="8">
    <source>
        <dbReference type="ARBA" id="ARBA00022723"/>
    </source>
</evidence>
<proteinExistence type="inferred from homology"/>
<evidence type="ECO:0000256" key="11">
    <source>
        <dbReference type="ARBA" id="ARBA00030193"/>
    </source>
</evidence>
<dbReference type="PROSITE" id="PS00792">
    <property type="entry name" value="DHPS_1"/>
    <property type="match status" value="1"/>
</dbReference>
<dbReference type="FunFam" id="3.20.20.20:FF:000006">
    <property type="entry name" value="Dihydropteroate synthase"/>
    <property type="match status" value="1"/>
</dbReference>
<dbReference type="GO" id="GO:0046654">
    <property type="term" value="P:tetrahydrofolate biosynthetic process"/>
    <property type="evidence" value="ECO:0007669"/>
    <property type="project" value="UniProtKB-UniPathway"/>
</dbReference>
<evidence type="ECO:0000256" key="1">
    <source>
        <dbReference type="ARBA" id="ARBA00000012"/>
    </source>
</evidence>
<dbReference type="InterPro" id="IPR000489">
    <property type="entry name" value="Pterin-binding_dom"/>
</dbReference>
<evidence type="ECO:0000313" key="14">
    <source>
        <dbReference type="EMBL" id="AXJ02381.1"/>
    </source>
</evidence>
<evidence type="ECO:0000259" key="13">
    <source>
        <dbReference type="PROSITE" id="PS50972"/>
    </source>
</evidence>
<dbReference type="EMBL" id="CP027806">
    <property type="protein sequence ID" value="AXJ02381.1"/>
    <property type="molecule type" value="Genomic_DNA"/>
</dbReference>
<evidence type="ECO:0000313" key="15">
    <source>
        <dbReference type="Proteomes" id="UP000254808"/>
    </source>
</evidence>
<dbReference type="InterPro" id="IPR006390">
    <property type="entry name" value="DHP_synth_dom"/>
</dbReference>
<dbReference type="UniPathway" id="UPA00077">
    <property type="reaction ID" value="UER00156"/>
</dbReference>
<evidence type="ECO:0000256" key="2">
    <source>
        <dbReference type="ARBA" id="ARBA00001946"/>
    </source>
</evidence>
<evidence type="ECO:0000256" key="4">
    <source>
        <dbReference type="ARBA" id="ARBA00009503"/>
    </source>
</evidence>
<keyword evidence="8 12" id="KW-0479">Metal-binding</keyword>
<name>A0A345UPH9_9BACT</name>